<sequence length="215" mass="23599">MFALDLHTHTRFFHGRQRLGDRFDPMGVRALAAVARWRGLDALALTNHDYYTPFVAADPVLLPGIEISTSGGHLLVVGPDPPRRTVPGELSPTEAVELAHDRDCAAIMAHPFRNSDLRKVDAPFDAVELNGKHLERRTRVERIASRRDLPLVGGSDAHFPFEVGRAHTVVDAPEPTAAAVVDAIRDGRVSVRTAPTRLDRALAPLYDVVHRGKGH</sequence>
<dbReference type="PANTHER" id="PTHR42924:SF3">
    <property type="entry name" value="POLYMERASE_HISTIDINOL PHOSPHATASE N-TERMINAL DOMAIN-CONTAINING PROTEIN"/>
    <property type="match status" value="1"/>
</dbReference>
<dbReference type="Gene3D" id="3.20.20.140">
    <property type="entry name" value="Metal-dependent hydrolases"/>
    <property type="match status" value="1"/>
</dbReference>
<keyword evidence="2" id="KW-1185">Reference proteome</keyword>
<organism evidence="1 2">
    <name type="scientific">Haloarchaeobius litoreus</name>
    <dbReference type="NCBI Taxonomy" id="755306"/>
    <lineage>
        <taxon>Archaea</taxon>
        <taxon>Methanobacteriati</taxon>
        <taxon>Methanobacteriota</taxon>
        <taxon>Stenosarchaea group</taxon>
        <taxon>Halobacteria</taxon>
        <taxon>Halobacteriales</taxon>
        <taxon>Halorubellaceae</taxon>
        <taxon>Haloarchaeobius</taxon>
    </lineage>
</organism>
<reference evidence="1 2" key="1">
    <citation type="journal article" date="2019" name="Int. J. Syst. Evol. Microbiol.">
        <title>The Global Catalogue of Microorganisms (GCM) 10K type strain sequencing project: providing services to taxonomists for standard genome sequencing and annotation.</title>
        <authorList>
            <consortium name="The Broad Institute Genomics Platform"/>
            <consortium name="The Broad Institute Genome Sequencing Center for Infectious Disease"/>
            <person name="Wu L."/>
            <person name="Ma J."/>
        </authorList>
    </citation>
    <scope>NUCLEOTIDE SEQUENCE [LARGE SCALE GENOMIC DNA]</scope>
    <source>
        <strain evidence="1 2">CGMCC 1.10390</strain>
    </source>
</reference>
<protein>
    <submittedName>
        <fullName evidence="1">PHP-associated domain-containing protein</fullName>
    </submittedName>
</protein>
<dbReference type="CDD" id="cd07432">
    <property type="entry name" value="PHP_HisPPase"/>
    <property type="match status" value="1"/>
</dbReference>
<dbReference type="EMBL" id="JBHUDO010000003">
    <property type="protein sequence ID" value="MFD1647456.1"/>
    <property type="molecule type" value="Genomic_DNA"/>
</dbReference>
<dbReference type="SUPFAM" id="SSF89550">
    <property type="entry name" value="PHP domain-like"/>
    <property type="match status" value="1"/>
</dbReference>
<name>A0ABD6DN26_9EURY</name>
<proteinExistence type="predicted"/>
<accession>A0ABD6DN26</accession>
<dbReference type="AlphaFoldDB" id="A0ABD6DN26"/>
<dbReference type="InterPro" id="IPR016195">
    <property type="entry name" value="Pol/histidinol_Pase-like"/>
</dbReference>
<dbReference type="InterPro" id="IPR052018">
    <property type="entry name" value="PHP_domain"/>
</dbReference>
<evidence type="ECO:0000313" key="2">
    <source>
        <dbReference type="Proteomes" id="UP001597034"/>
    </source>
</evidence>
<comment type="caution">
    <text evidence="1">The sequence shown here is derived from an EMBL/GenBank/DDBJ whole genome shotgun (WGS) entry which is preliminary data.</text>
</comment>
<dbReference type="Proteomes" id="UP001597034">
    <property type="component" value="Unassembled WGS sequence"/>
</dbReference>
<evidence type="ECO:0000313" key="1">
    <source>
        <dbReference type="EMBL" id="MFD1647456.1"/>
    </source>
</evidence>
<dbReference type="RefSeq" id="WP_256400488.1">
    <property type="nucleotide sequence ID" value="NZ_JANHJR010000003.1"/>
</dbReference>
<dbReference type="Pfam" id="PF13263">
    <property type="entry name" value="PHP_C"/>
    <property type="match status" value="1"/>
</dbReference>
<gene>
    <name evidence="1" type="ORF">ACFSBL_17340</name>
</gene>
<dbReference type="PANTHER" id="PTHR42924">
    <property type="entry name" value="EXONUCLEASE"/>
    <property type="match status" value="1"/>
</dbReference>